<gene>
    <name evidence="3" type="ORF">JO391_02985</name>
</gene>
<evidence type="ECO:0000313" key="3">
    <source>
        <dbReference type="EMBL" id="QYZ70505.1"/>
    </source>
</evidence>
<protein>
    <submittedName>
        <fullName evidence="3">Uncharacterized protein</fullName>
    </submittedName>
</protein>
<feature type="region of interest" description="Disordered" evidence="1">
    <location>
        <begin position="98"/>
        <end position="138"/>
    </location>
</feature>
<reference evidence="3" key="1">
    <citation type="submission" date="2021-02" db="EMBL/GenBank/DDBJ databases">
        <title>Rhodobacter shimadae sp. nov., an aerobic anoxygenic phototrophic bacterium isolated from a hot spring.</title>
        <authorList>
            <person name="Muramatsu S."/>
            <person name="Haruta S."/>
            <person name="Hirose S."/>
            <person name="Hanada S."/>
        </authorList>
    </citation>
    <scope>NUCLEOTIDE SEQUENCE</scope>
    <source>
        <strain evidence="3">N10</strain>
    </source>
</reference>
<keyword evidence="2" id="KW-0812">Transmembrane</keyword>
<dbReference type="Proteomes" id="UP000826300">
    <property type="component" value="Chromosome"/>
</dbReference>
<dbReference type="EMBL" id="CP069370">
    <property type="protein sequence ID" value="QYZ70505.1"/>
    <property type="molecule type" value="Genomic_DNA"/>
</dbReference>
<proteinExistence type="predicted"/>
<keyword evidence="4" id="KW-1185">Reference proteome</keyword>
<keyword evidence="2" id="KW-0472">Membrane</keyword>
<dbReference type="KEGG" id="nsm:JO391_02985"/>
<sequence length="138" mass="14237">MTSTLSGAFRASFKAIVIAFALAVMAGAVGYFMAGGNALLAVVFAGLGLALLVVLFGLVALQIENTELLARIADALEAQGGRPARMVELAEAPVEPAPRMRSVAKAEEPALRAPAAPRKPQGPQGRVEPVVTMRRSAG</sequence>
<accession>A0A8G0ZW47</accession>
<feature type="transmembrane region" description="Helical" evidence="2">
    <location>
        <begin position="39"/>
        <end position="61"/>
    </location>
</feature>
<evidence type="ECO:0000313" key="4">
    <source>
        <dbReference type="Proteomes" id="UP000826300"/>
    </source>
</evidence>
<evidence type="ECO:0000256" key="1">
    <source>
        <dbReference type="SAM" id="MobiDB-lite"/>
    </source>
</evidence>
<evidence type="ECO:0000256" key="2">
    <source>
        <dbReference type="SAM" id="Phobius"/>
    </source>
</evidence>
<keyword evidence="2" id="KW-1133">Transmembrane helix</keyword>
<dbReference type="AlphaFoldDB" id="A0A8G0ZW47"/>
<dbReference type="RefSeq" id="WP_220662723.1">
    <property type="nucleotide sequence ID" value="NZ_CP069370.1"/>
</dbReference>
<organism evidence="3 4">
    <name type="scientific">Neotabrizicola shimadae</name>
    <dbReference type="NCBI Taxonomy" id="2807096"/>
    <lineage>
        <taxon>Bacteria</taxon>
        <taxon>Pseudomonadati</taxon>
        <taxon>Pseudomonadota</taxon>
        <taxon>Alphaproteobacteria</taxon>
        <taxon>Rhodobacterales</taxon>
        <taxon>Paracoccaceae</taxon>
        <taxon>Neotabrizicola</taxon>
    </lineage>
</organism>
<name>A0A8G0ZW47_9RHOB</name>
<feature type="transmembrane region" description="Helical" evidence="2">
    <location>
        <begin position="12"/>
        <end position="33"/>
    </location>
</feature>